<organism evidence="1 2">
    <name type="scientific">Pseudomonas turukhanskensis</name>
    <dbReference type="NCBI Taxonomy" id="1806536"/>
    <lineage>
        <taxon>Bacteria</taxon>
        <taxon>Pseudomonadati</taxon>
        <taxon>Pseudomonadota</taxon>
        <taxon>Gammaproteobacteria</taxon>
        <taxon>Pseudomonadales</taxon>
        <taxon>Pseudomonadaceae</taxon>
        <taxon>Pseudomonas</taxon>
    </lineage>
</organism>
<comment type="caution">
    <text evidence="1">The sequence shown here is derived from an EMBL/GenBank/DDBJ whole genome shotgun (WGS) entry which is preliminary data.</text>
</comment>
<accession>A0A9W6NEM2</accession>
<reference evidence="1" key="2">
    <citation type="submission" date="2023-01" db="EMBL/GenBank/DDBJ databases">
        <authorList>
            <person name="Sun Q."/>
            <person name="Evtushenko L."/>
        </authorList>
    </citation>
    <scope>NUCLEOTIDE SEQUENCE</scope>
    <source>
        <strain evidence="1">VKM B-2935</strain>
    </source>
</reference>
<keyword evidence="2" id="KW-1185">Reference proteome</keyword>
<evidence type="ECO:0000313" key="2">
    <source>
        <dbReference type="Proteomes" id="UP001143328"/>
    </source>
</evidence>
<dbReference type="EMBL" id="BSFN01000004">
    <property type="protein sequence ID" value="GLK88839.1"/>
    <property type="molecule type" value="Genomic_DNA"/>
</dbReference>
<sequence length="62" mass="6872">MYPYNIPATKPVSLNIQRAATLVLSPAQICRLWRADAKDACREKSVNRNAPSPNCNKALMSL</sequence>
<proteinExistence type="predicted"/>
<dbReference type="Proteomes" id="UP001143328">
    <property type="component" value="Unassembled WGS sequence"/>
</dbReference>
<dbReference type="AlphaFoldDB" id="A0A9W6NEM2"/>
<name>A0A9W6NEM2_9PSED</name>
<protein>
    <submittedName>
        <fullName evidence="1">Uncharacterized protein</fullName>
    </submittedName>
</protein>
<evidence type="ECO:0000313" key="1">
    <source>
        <dbReference type="EMBL" id="GLK88839.1"/>
    </source>
</evidence>
<reference evidence="1" key="1">
    <citation type="journal article" date="2014" name="Int. J. Syst. Evol. Microbiol.">
        <title>Complete genome sequence of Corynebacterium casei LMG S-19264T (=DSM 44701T), isolated from a smear-ripened cheese.</title>
        <authorList>
            <consortium name="US DOE Joint Genome Institute (JGI-PGF)"/>
            <person name="Walter F."/>
            <person name="Albersmeier A."/>
            <person name="Kalinowski J."/>
            <person name="Ruckert C."/>
        </authorList>
    </citation>
    <scope>NUCLEOTIDE SEQUENCE</scope>
    <source>
        <strain evidence="1">VKM B-2935</strain>
    </source>
</reference>
<gene>
    <name evidence="1" type="ORF">GCM10017655_19010</name>
</gene>